<evidence type="ECO:0000313" key="2">
    <source>
        <dbReference type="EMBL" id="TFK50120.1"/>
    </source>
</evidence>
<organism evidence="2 3">
    <name type="scientific">Heliocybe sulcata</name>
    <dbReference type="NCBI Taxonomy" id="5364"/>
    <lineage>
        <taxon>Eukaryota</taxon>
        <taxon>Fungi</taxon>
        <taxon>Dikarya</taxon>
        <taxon>Basidiomycota</taxon>
        <taxon>Agaricomycotina</taxon>
        <taxon>Agaricomycetes</taxon>
        <taxon>Gloeophyllales</taxon>
        <taxon>Gloeophyllaceae</taxon>
        <taxon>Heliocybe</taxon>
    </lineage>
</organism>
<reference evidence="2 3" key="1">
    <citation type="journal article" date="2019" name="Nat. Ecol. Evol.">
        <title>Megaphylogeny resolves global patterns of mushroom evolution.</title>
        <authorList>
            <person name="Varga T."/>
            <person name="Krizsan K."/>
            <person name="Foldi C."/>
            <person name="Dima B."/>
            <person name="Sanchez-Garcia M."/>
            <person name="Sanchez-Ramirez S."/>
            <person name="Szollosi G.J."/>
            <person name="Szarkandi J.G."/>
            <person name="Papp V."/>
            <person name="Albert L."/>
            <person name="Andreopoulos W."/>
            <person name="Angelini C."/>
            <person name="Antonin V."/>
            <person name="Barry K.W."/>
            <person name="Bougher N.L."/>
            <person name="Buchanan P."/>
            <person name="Buyck B."/>
            <person name="Bense V."/>
            <person name="Catcheside P."/>
            <person name="Chovatia M."/>
            <person name="Cooper J."/>
            <person name="Damon W."/>
            <person name="Desjardin D."/>
            <person name="Finy P."/>
            <person name="Geml J."/>
            <person name="Haridas S."/>
            <person name="Hughes K."/>
            <person name="Justo A."/>
            <person name="Karasinski D."/>
            <person name="Kautmanova I."/>
            <person name="Kiss B."/>
            <person name="Kocsube S."/>
            <person name="Kotiranta H."/>
            <person name="LaButti K.M."/>
            <person name="Lechner B.E."/>
            <person name="Liimatainen K."/>
            <person name="Lipzen A."/>
            <person name="Lukacs Z."/>
            <person name="Mihaltcheva S."/>
            <person name="Morgado L.N."/>
            <person name="Niskanen T."/>
            <person name="Noordeloos M.E."/>
            <person name="Ohm R.A."/>
            <person name="Ortiz-Santana B."/>
            <person name="Ovrebo C."/>
            <person name="Racz N."/>
            <person name="Riley R."/>
            <person name="Savchenko A."/>
            <person name="Shiryaev A."/>
            <person name="Soop K."/>
            <person name="Spirin V."/>
            <person name="Szebenyi C."/>
            <person name="Tomsovsky M."/>
            <person name="Tulloss R.E."/>
            <person name="Uehling J."/>
            <person name="Grigoriev I.V."/>
            <person name="Vagvolgyi C."/>
            <person name="Papp T."/>
            <person name="Martin F.M."/>
            <person name="Miettinen O."/>
            <person name="Hibbett D.S."/>
            <person name="Nagy L.G."/>
        </authorList>
    </citation>
    <scope>NUCLEOTIDE SEQUENCE [LARGE SCALE GENOMIC DNA]</scope>
    <source>
        <strain evidence="2 3">OMC1185</strain>
    </source>
</reference>
<dbReference type="AlphaFoldDB" id="A0A5C3MY59"/>
<evidence type="ECO:0000313" key="3">
    <source>
        <dbReference type="Proteomes" id="UP000305948"/>
    </source>
</evidence>
<proteinExistence type="predicted"/>
<protein>
    <submittedName>
        <fullName evidence="2">Uncharacterized protein</fullName>
    </submittedName>
</protein>
<accession>A0A5C3MY59</accession>
<gene>
    <name evidence="2" type="ORF">OE88DRAFT_321943</name>
</gene>
<keyword evidence="3" id="KW-1185">Reference proteome</keyword>
<feature type="region of interest" description="Disordered" evidence="1">
    <location>
        <begin position="82"/>
        <end position="113"/>
    </location>
</feature>
<dbReference type="EMBL" id="ML213514">
    <property type="protein sequence ID" value="TFK50120.1"/>
    <property type="molecule type" value="Genomic_DNA"/>
</dbReference>
<evidence type="ECO:0000256" key="1">
    <source>
        <dbReference type="SAM" id="MobiDB-lite"/>
    </source>
</evidence>
<name>A0A5C3MY59_9AGAM</name>
<feature type="compositionally biased region" description="Polar residues" evidence="1">
    <location>
        <begin position="82"/>
        <end position="103"/>
    </location>
</feature>
<sequence length="113" mass="12008">MPKANASFGRGQSSLAVTDVFSQVVNGYSETIGFQRSTAVGPEKADPDRPAGTQGNARKLEDPIPEAASPEALQMIKKSRILSSTPWSSANRTVSTGIRSSAQAWHPHDTAKN</sequence>
<dbReference type="Proteomes" id="UP000305948">
    <property type="component" value="Unassembled WGS sequence"/>
</dbReference>
<feature type="region of interest" description="Disordered" evidence="1">
    <location>
        <begin position="34"/>
        <end position="65"/>
    </location>
</feature>